<proteinExistence type="predicted"/>
<protein>
    <submittedName>
        <fullName evidence="1">Uncharacterized protein</fullName>
    </submittedName>
</protein>
<sequence length="83" mass="9204">MTDNRLPGSLKPEPHVPGVDLYACERPGRWVGVADGSLYADAINGLWIEGYNLRVVPIDGGKMQIQVREGMSESIRDAYEEED</sequence>
<gene>
    <name evidence="1" type="ORF">ABSL23_02315</name>
</gene>
<reference evidence="1" key="1">
    <citation type="submission" date="2024-06" db="EMBL/GenBank/DDBJ databases">
        <title>Genome Sequence of an extremely halophilic archaeon isolated from Permian era halite, Salado Formation, Carlsbad, New Mexico: Halobacterium sp. strain NMX12-1.</title>
        <authorList>
            <person name="Sotoa L."/>
            <person name="DasSarma P."/>
            <person name="Anton B.P."/>
            <person name="Vincze T."/>
            <person name="Verma I."/>
            <person name="Eralp B."/>
            <person name="Powers D.W."/>
            <person name="Dozier B.L."/>
            <person name="Roberts R.J."/>
            <person name="DasSarma S."/>
        </authorList>
    </citation>
    <scope>NUCLEOTIDE SEQUENCE</scope>
    <source>
        <strain evidence="1">NMX12-1</strain>
    </source>
</reference>
<dbReference type="GeneID" id="91107946"/>
<dbReference type="KEGG" id="hanx:ABSL23_02315"/>
<organism evidence="1">
    <name type="scientific">Halobacterium sp. NMX12-1</name>
    <dbReference type="NCBI Taxonomy" id="3166650"/>
    <lineage>
        <taxon>Archaea</taxon>
        <taxon>Methanobacteriati</taxon>
        <taxon>Methanobacteriota</taxon>
        <taxon>Stenosarchaea group</taxon>
        <taxon>Halobacteria</taxon>
        <taxon>Halobacteriales</taxon>
        <taxon>Halobacteriaceae</taxon>
        <taxon>Halobacterium</taxon>
    </lineage>
</organism>
<accession>A0AAU8CD49</accession>
<evidence type="ECO:0000313" key="1">
    <source>
        <dbReference type="EMBL" id="XCF16863.1"/>
    </source>
</evidence>
<dbReference type="AlphaFoldDB" id="A0AAU8CD49"/>
<name>A0AAU8CD49_9EURY</name>
<dbReference type="EMBL" id="CP159204">
    <property type="protein sequence ID" value="XCF16863.1"/>
    <property type="molecule type" value="Genomic_DNA"/>
</dbReference>
<dbReference type="RefSeq" id="WP_353634608.1">
    <property type="nucleotide sequence ID" value="NZ_CP159204.1"/>
</dbReference>